<dbReference type="OrthoDB" id="6107513at2"/>
<dbReference type="HOGENOM" id="CLU_879411_0_0_6"/>
<keyword evidence="3" id="KW-1185">Reference proteome</keyword>
<accession>F2JW11</accession>
<dbReference type="KEGG" id="mme:Marme_3688"/>
<evidence type="ECO:0000256" key="1">
    <source>
        <dbReference type="SAM" id="Phobius"/>
    </source>
</evidence>
<dbReference type="EMBL" id="CP002583">
    <property type="protein sequence ID" value="ADZ92899.1"/>
    <property type="molecule type" value="Genomic_DNA"/>
</dbReference>
<dbReference type="PATRIC" id="fig|717774.3.peg.3800"/>
<evidence type="ECO:0000313" key="2">
    <source>
        <dbReference type="EMBL" id="ADZ92899.1"/>
    </source>
</evidence>
<keyword evidence="1" id="KW-0472">Membrane</keyword>
<reference evidence="2 3" key="1">
    <citation type="journal article" date="2012" name="Stand. Genomic Sci.">
        <title>Complete genome sequence of the melanogenic marine bacterium Marinomonas mediterranea type strain (MMB-1(T)).</title>
        <authorList>
            <person name="Lucas-Elio P."/>
            <person name="Goodwin L."/>
            <person name="Woyke T."/>
            <person name="Pitluck S."/>
            <person name="Nolan M."/>
            <person name="Kyrpides N.C."/>
            <person name="Detter J.C."/>
            <person name="Copeland A."/>
            <person name="Teshima H."/>
            <person name="Bruce D."/>
            <person name="Detter C."/>
            <person name="Tapia R."/>
            <person name="Han S."/>
            <person name="Land M.L."/>
            <person name="Ivanova N."/>
            <person name="Mikhailova N."/>
            <person name="Johnston A.W."/>
            <person name="Sanchez-Amat A."/>
        </authorList>
    </citation>
    <scope>NUCLEOTIDE SEQUENCE [LARGE SCALE GENOMIC DNA]</scope>
    <source>
        <strain evidence="3">ATCC 700492 / JCM 21426 / NBRC 103028 / MMB-1</strain>
    </source>
</reference>
<evidence type="ECO:0000313" key="3">
    <source>
        <dbReference type="Proteomes" id="UP000001062"/>
    </source>
</evidence>
<keyword evidence="1" id="KW-0812">Transmembrane</keyword>
<name>F2JW11_MARM1</name>
<dbReference type="AlphaFoldDB" id="F2JW11"/>
<sequence>MAHDKTLTELKWFKWALWGPIGTGVLVATAIGIADFTNEDLRVCFTSACVNDAIGRLKFPLAIASLAFPLVALVASHHRSVQTAAQISRSDKQIEATDKKNSFENCIKHRGIFMDFLSDIEKREKIKFISKEHIYTDIFAQNDYTYFSYYCDDMQASGDPSILDDGLVSYENFFHKIYFHLVSLNDFWDEDYIMPDRKPYAFKDNMYSFSRLVFPDYYVGERLSFDYSSIEGRLQNDYYLMLSILDTLEYFCLSKKYLDDKCNVFNKLKSDFYDRLHGYSQHLTTERVKVRAILNDKGETTGFEQILDDDDELIPF</sequence>
<dbReference type="RefSeq" id="WP_013662801.1">
    <property type="nucleotide sequence ID" value="NC_015276.1"/>
</dbReference>
<gene>
    <name evidence="2" type="ordered locus">Marme_3688</name>
</gene>
<dbReference type="Proteomes" id="UP000001062">
    <property type="component" value="Chromosome"/>
</dbReference>
<proteinExistence type="predicted"/>
<organism evidence="2 3">
    <name type="scientific">Marinomonas mediterranea (strain ATCC 700492 / JCM 21426 / NBRC 103028 / MMB-1)</name>
    <dbReference type="NCBI Taxonomy" id="717774"/>
    <lineage>
        <taxon>Bacteria</taxon>
        <taxon>Pseudomonadati</taxon>
        <taxon>Pseudomonadota</taxon>
        <taxon>Gammaproteobacteria</taxon>
        <taxon>Oceanospirillales</taxon>
        <taxon>Oceanospirillaceae</taxon>
        <taxon>Marinomonas</taxon>
    </lineage>
</organism>
<dbReference type="STRING" id="717774.Marme_3688"/>
<feature type="transmembrane region" description="Helical" evidence="1">
    <location>
        <begin position="57"/>
        <end position="75"/>
    </location>
</feature>
<protein>
    <submittedName>
        <fullName evidence="2">Uncharacterized protein</fullName>
    </submittedName>
</protein>
<keyword evidence="1" id="KW-1133">Transmembrane helix</keyword>
<feature type="transmembrane region" description="Helical" evidence="1">
    <location>
        <begin position="15"/>
        <end position="36"/>
    </location>
</feature>